<reference evidence="3" key="1">
    <citation type="journal article" date="2015" name="Nature">
        <title>Complex archaea that bridge the gap between prokaryotes and eukaryotes.</title>
        <authorList>
            <person name="Spang A."/>
            <person name="Saw J.H."/>
            <person name="Jorgensen S.L."/>
            <person name="Zaremba-Niedzwiedzka K."/>
            <person name="Martijn J."/>
            <person name="Lind A.E."/>
            <person name="van Eijk R."/>
            <person name="Schleper C."/>
            <person name="Guy L."/>
            <person name="Ettema T.J."/>
        </authorList>
    </citation>
    <scope>NUCLEOTIDE SEQUENCE</scope>
</reference>
<accession>A0A0F9BXV5</accession>
<dbReference type="Gene3D" id="3.10.580.10">
    <property type="entry name" value="CBS-domain"/>
    <property type="match status" value="1"/>
</dbReference>
<keyword evidence="1" id="KW-0129">CBS domain</keyword>
<organism evidence="3">
    <name type="scientific">marine sediment metagenome</name>
    <dbReference type="NCBI Taxonomy" id="412755"/>
    <lineage>
        <taxon>unclassified sequences</taxon>
        <taxon>metagenomes</taxon>
        <taxon>ecological metagenomes</taxon>
    </lineage>
</organism>
<dbReference type="EMBL" id="LAZR01049600">
    <property type="protein sequence ID" value="KKK89281.1"/>
    <property type="molecule type" value="Genomic_DNA"/>
</dbReference>
<dbReference type="SUPFAM" id="SSF54631">
    <property type="entry name" value="CBS-domain pair"/>
    <property type="match status" value="1"/>
</dbReference>
<evidence type="ECO:0000256" key="1">
    <source>
        <dbReference type="ARBA" id="ARBA00023122"/>
    </source>
</evidence>
<feature type="domain" description="CBS" evidence="2">
    <location>
        <begin position="83"/>
        <end position="141"/>
    </location>
</feature>
<dbReference type="PROSITE" id="PS51371">
    <property type="entry name" value="CBS"/>
    <property type="match status" value="2"/>
</dbReference>
<dbReference type="PANTHER" id="PTHR43080:SF2">
    <property type="entry name" value="CBS DOMAIN-CONTAINING PROTEIN"/>
    <property type="match status" value="1"/>
</dbReference>
<protein>
    <recommendedName>
        <fullName evidence="2">CBS domain-containing protein</fullName>
    </recommendedName>
</protein>
<evidence type="ECO:0000259" key="2">
    <source>
        <dbReference type="PROSITE" id="PS51371"/>
    </source>
</evidence>
<comment type="caution">
    <text evidence="3">The sequence shown here is derived from an EMBL/GenBank/DDBJ whole genome shotgun (WGS) entry which is preliminary data.</text>
</comment>
<dbReference type="SMART" id="SM00116">
    <property type="entry name" value="CBS"/>
    <property type="match status" value="2"/>
</dbReference>
<dbReference type="InterPro" id="IPR046342">
    <property type="entry name" value="CBS_dom_sf"/>
</dbReference>
<dbReference type="CDD" id="cd04584">
    <property type="entry name" value="CBS_pair_AcuB_like"/>
    <property type="match status" value="1"/>
</dbReference>
<evidence type="ECO:0000313" key="3">
    <source>
        <dbReference type="EMBL" id="KKK89281.1"/>
    </source>
</evidence>
<gene>
    <name evidence="3" type="ORF">LCGC14_2734670</name>
</gene>
<name>A0A0F9BXV5_9ZZZZ</name>
<feature type="domain" description="CBS" evidence="2">
    <location>
        <begin position="7"/>
        <end position="65"/>
    </location>
</feature>
<dbReference type="InterPro" id="IPR000644">
    <property type="entry name" value="CBS_dom"/>
</dbReference>
<dbReference type="InterPro" id="IPR051257">
    <property type="entry name" value="Diverse_CBS-Domain"/>
</dbReference>
<dbReference type="Pfam" id="PF00571">
    <property type="entry name" value="CBS"/>
    <property type="match status" value="2"/>
</dbReference>
<proteinExistence type="predicted"/>
<dbReference type="AlphaFoldDB" id="A0A0F9BXV5"/>
<sequence>MFISKSMTREVVTIDKKANILEAKDKMVNRKIRHLPVVEHDNRLIGIVSDRDIRSAMPSIILHDYNSKEERERLSKLKVADIMTPDPITISPSYTLQDALLLLQQTKVGVLPVVDDNGILKGIVGVRDLIRAFINVLGIGEPGMLLGIVVEEQIGKMKEIVDAITEEKISFGSILVARYWDEEKRAVFPYLLTKDISRVKKKLEKMGFILIDPLEWYLEQLPKTS</sequence>
<dbReference type="PANTHER" id="PTHR43080">
    <property type="entry name" value="CBS DOMAIN-CONTAINING PROTEIN CBSX3, MITOCHONDRIAL"/>
    <property type="match status" value="1"/>
</dbReference>